<name>A0A9D1A1Y1_9FIRM</name>
<dbReference type="PROSITE" id="PS50893">
    <property type="entry name" value="ABC_TRANSPORTER_2"/>
    <property type="match status" value="1"/>
</dbReference>
<dbReference type="Gene3D" id="3.40.50.300">
    <property type="entry name" value="P-loop containing nucleotide triphosphate hydrolases"/>
    <property type="match status" value="1"/>
</dbReference>
<evidence type="ECO:0000313" key="9">
    <source>
        <dbReference type="Proteomes" id="UP000824250"/>
    </source>
</evidence>
<dbReference type="GO" id="GO:0016887">
    <property type="term" value="F:ATP hydrolysis activity"/>
    <property type="evidence" value="ECO:0007669"/>
    <property type="project" value="InterPro"/>
</dbReference>
<reference evidence="8" key="1">
    <citation type="submission" date="2020-10" db="EMBL/GenBank/DDBJ databases">
        <authorList>
            <person name="Gilroy R."/>
        </authorList>
    </citation>
    <scope>NUCLEOTIDE SEQUENCE</scope>
    <source>
        <strain evidence="8">CHK180-2868</strain>
    </source>
</reference>
<keyword evidence="3" id="KW-0547">Nucleotide-binding</keyword>
<keyword evidence="4 8" id="KW-0067">ATP-binding</keyword>
<comment type="similarity">
    <text evidence="1">Belongs to the ABC transporter superfamily.</text>
</comment>
<feature type="domain" description="ABC transporter" evidence="7">
    <location>
        <begin position="9"/>
        <end position="240"/>
    </location>
</feature>
<evidence type="ECO:0000313" key="8">
    <source>
        <dbReference type="EMBL" id="HIR04491.1"/>
    </source>
</evidence>
<evidence type="ECO:0000256" key="3">
    <source>
        <dbReference type="ARBA" id="ARBA00022741"/>
    </source>
</evidence>
<dbReference type="InterPro" id="IPR002645">
    <property type="entry name" value="STAS_dom"/>
</dbReference>
<proteinExistence type="inferred from homology"/>
<dbReference type="GO" id="GO:0005524">
    <property type="term" value="F:ATP binding"/>
    <property type="evidence" value="ECO:0007669"/>
    <property type="project" value="UniProtKB-KW"/>
</dbReference>
<keyword evidence="2" id="KW-0813">Transport</keyword>
<dbReference type="PANTHER" id="PTHR43335">
    <property type="entry name" value="ABC TRANSPORTER, ATP-BINDING PROTEIN"/>
    <property type="match status" value="1"/>
</dbReference>
<dbReference type="Proteomes" id="UP000824250">
    <property type="component" value="Unassembled WGS sequence"/>
</dbReference>
<dbReference type="InterPro" id="IPR003593">
    <property type="entry name" value="AAA+_ATPase"/>
</dbReference>
<dbReference type="SMART" id="SM00382">
    <property type="entry name" value="AAA"/>
    <property type="match status" value="1"/>
</dbReference>
<dbReference type="AlphaFoldDB" id="A0A9D1A1Y1"/>
<feature type="region of interest" description="Disordered" evidence="5">
    <location>
        <begin position="317"/>
        <end position="336"/>
    </location>
</feature>
<accession>A0A9D1A1Y1</accession>
<evidence type="ECO:0000259" key="6">
    <source>
        <dbReference type="PROSITE" id="PS50801"/>
    </source>
</evidence>
<comment type="caution">
    <text evidence="8">The sequence shown here is derived from an EMBL/GenBank/DDBJ whole genome shotgun (WGS) entry which is preliminary data.</text>
</comment>
<gene>
    <name evidence="8" type="ORF">IAB28_00755</name>
</gene>
<dbReference type="PROSITE" id="PS50801">
    <property type="entry name" value="STAS"/>
    <property type="match status" value="1"/>
</dbReference>
<dbReference type="InterPro" id="IPR027417">
    <property type="entry name" value="P-loop_NTPase"/>
</dbReference>
<dbReference type="EMBL" id="DVGC01000001">
    <property type="protein sequence ID" value="HIR04491.1"/>
    <property type="molecule type" value="Genomic_DNA"/>
</dbReference>
<dbReference type="PANTHER" id="PTHR43335:SF11">
    <property type="entry name" value="ABC TRANSPORTER RELATED"/>
    <property type="match status" value="1"/>
</dbReference>
<dbReference type="SUPFAM" id="SSF52540">
    <property type="entry name" value="P-loop containing nucleoside triphosphate hydrolases"/>
    <property type="match status" value="1"/>
</dbReference>
<evidence type="ECO:0000256" key="1">
    <source>
        <dbReference type="ARBA" id="ARBA00005417"/>
    </source>
</evidence>
<dbReference type="Pfam" id="PF00005">
    <property type="entry name" value="ABC_tran"/>
    <property type="match status" value="1"/>
</dbReference>
<evidence type="ECO:0000256" key="5">
    <source>
        <dbReference type="SAM" id="MobiDB-lite"/>
    </source>
</evidence>
<dbReference type="InterPro" id="IPR003439">
    <property type="entry name" value="ABC_transporter-like_ATP-bd"/>
</dbReference>
<evidence type="ECO:0000259" key="7">
    <source>
        <dbReference type="PROSITE" id="PS50893"/>
    </source>
</evidence>
<evidence type="ECO:0000256" key="4">
    <source>
        <dbReference type="ARBA" id="ARBA00022840"/>
    </source>
</evidence>
<sequence length="336" mass="37393">MERMERIIIHTEGLTKCYGEKTAVSELNLDIVQGEIFGLLGPNGAGKTTTILMLLGLTEPTAGTAGINGMDCTREPIGIKSMVGYLPDQMGFYPDMTGRENLRFTGRLNGLSGPLLEERINSLLERVGMSEAADKKTGTYSRGMKQRLGIADVLVKDPKVVIMDEPTLGIDPEGMRELMDLIRRLSTEDGRTILISSHQLYQVQQICDRVGLFVDGKLIACGKIDELARQVQQEDNYVLETAAIPDDGGFEAVLKSLGNVRQVEHQGEFYVVRSSCDVRRELLRKSLDQGYTLSHLRQRGGDLDEIYRRYFEKADGEAGENRGKGKITAFRNRKND</sequence>
<feature type="domain" description="STAS" evidence="6">
    <location>
        <begin position="102"/>
        <end position="212"/>
    </location>
</feature>
<protein>
    <submittedName>
        <fullName evidence="8">ABC transporter ATP-binding protein</fullName>
    </submittedName>
</protein>
<evidence type="ECO:0000256" key="2">
    <source>
        <dbReference type="ARBA" id="ARBA00022448"/>
    </source>
</evidence>
<organism evidence="8 9">
    <name type="scientific">Candidatus Copromonas faecavium</name>
    <name type="common">nom. illeg.</name>
    <dbReference type="NCBI Taxonomy" id="2840740"/>
    <lineage>
        <taxon>Bacteria</taxon>
        <taxon>Bacillati</taxon>
        <taxon>Bacillota</taxon>
        <taxon>Clostridia</taxon>
        <taxon>Lachnospirales</taxon>
        <taxon>Lachnospiraceae</taxon>
        <taxon>Candidatus Copromonas (nom. illeg.)</taxon>
    </lineage>
</organism>
<reference evidence="8" key="2">
    <citation type="journal article" date="2021" name="PeerJ">
        <title>Extensive microbial diversity within the chicken gut microbiome revealed by metagenomics and culture.</title>
        <authorList>
            <person name="Gilroy R."/>
            <person name="Ravi A."/>
            <person name="Getino M."/>
            <person name="Pursley I."/>
            <person name="Horton D.L."/>
            <person name="Alikhan N.F."/>
            <person name="Baker D."/>
            <person name="Gharbi K."/>
            <person name="Hall N."/>
            <person name="Watson M."/>
            <person name="Adriaenssens E.M."/>
            <person name="Foster-Nyarko E."/>
            <person name="Jarju S."/>
            <person name="Secka A."/>
            <person name="Antonio M."/>
            <person name="Oren A."/>
            <person name="Chaudhuri R.R."/>
            <person name="La Ragione R."/>
            <person name="Hildebrand F."/>
            <person name="Pallen M.J."/>
        </authorList>
    </citation>
    <scope>NUCLEOTIDE SEQUENCE</scope>
    <source>
        <strain evidence="8">CHK180-2868</strain>
    </source>
</reference>